<keyword evidence="3" id="KW-1185">Reference proteome</keyword>
<protein>
    <submittedName>
        <fullName evidence="2">Uncharacterized protein</fullName>
    </submittedName>
</protein>
<proteinExistence type="predicted"/>
<gene>
    <name evidence="2" type="ORF">OHC33_005809</name>
</gene>
<organism evidence="2 3">
    <name type="scientific">Knufia fluminis</name>
    <dbReference type="NCBI Taxonomy" id="191047"/>
    <lineage>
        <taxon>Eukaryota</taxon>
        <taxon>Fungi</taxon>
        <taxon>Dikarya</taxon>
        <taxon>Ascomycota</taxon>
        <taxon>Pezizomycotina</taxon>
        <taxon>Eurotiomycetes</taxon>
        <taxon>Chaetothyriomycetidae</taxon>
        <taxon>Chaetothyriales</taxon>
        <taxon>Trichomeriaceae</taxon>
        <taxon>Knufia</taxon>
    </lineage>
</organism>
<evidence type="ECO:0000313" key="3">
    <source>
        <dbReference type="Proteomes" id="UP001316803"/>
    </source>
</evidence>
<dbReference type="AlphaFoldDB" id="A0AAN8I7G9"/>
<dbReference type="EMBL" id="JAKLMC020000012">
    <property type="protein sequence ID" value="KAK5953241.1"/>
    <property type="molecule type" value="Genomic_DNA"/>
</dbReference>
<dbReference type="Proteomes" id="UP001316803">
    <property type="component" value="Unassembled WGS sequence"/>
</dbReference>
<comment type="caution">
    <text evidence="2">The sequence shown here is derived from an EMBL/GenBank/DDBJ whole genome shotgun (WGS) entry which is preliminary data.</text>
</comment>
<name>A0AAN8I7G9_9EURO</name>
<feature type="region of interest" description="Disordered" evidence="1">
    <location>
        <begin position="154"/>
        <end position="177"/>
    </location>
</feature>
<accession>A0AAN8I7G9</accession>
<evidence type="ECO:0000313" key="2">
    <source>
        <dbReference type="EMBL" id="KAK5953241.1"/>
    </source>
</evidence>
<sequence>MPTLGGLPLIPSFNLLRFVYLPAYLDVWRGLWHIKSRSLSPYDDACANNLKIYRWALEVRTGDIDSRSRTAPPHRFSGYLNSGIAFAHYTQRLEEAHYLYERRYEELEESTETQGTSTFSDTWADWRSQIGIEVEWEREHLRARKELKEWLTAGPDRSGGHLGAQEQKSVQASPRAARLKRLKEGSQLAEYWPDTDQYYKRRRERVQ</sequence>
<reference evidence="2 3" key="1">
    <citation type="submission" date="2022-12" db="EMBL/GenBank/DDBJ databases">
        <title>Genomic features and morphological characterization of a novel Knufia sp. strain isolated from spacecraft assembly facility.</title>
        <authorList>
            <person name="Teixeira M."/>
            <person name="Chander A.M."/>
            <person name="Stajich J.E."/>
            <person name="Venkateswaran K."/>
        </authorList>
    </citation>
    <scope>NUCLEOTIDE SEQUENCE [LARGE SCALE GENOMIC DNA]</scope>
    <source>
        <strain evidence="2 3">FJI-L2-BK-P2</strain>
    </source>
</reference>
<evidence type="ECO:0000256" key="1">
    <source>
        <dbReference type="SAM" id="MobiDB-lite"/>
    </source>
</evidence>